<dbReference type="Proteomes" id="UP000253676">
    <property type="component" value="Unassembled WGS sequence"/>
</dbReference>
<comment type="subcellular location">
    <subcellularLocation>
        <location evidence="1">Cell membrane</location>
        <topology evidence="1">Multi-pass membrane protein</topology>
    </subcellularLocation>
</comment>
<dbReference type="OrthoDB" id="9811198at2"/>
<dbReference type="PANTHER" id="PTHR33778:SF1">
    <property type="entry name" value="MAGNESIUM TRANSPORTER YHID-RELATED"/>
    <property type="match status" value="1"/>
</dbReference>
<dbReference type="RefSeq" id="WP_113634447.1">
    <property type="nucleotide sequence ID" value="NZ_QNUX01000005.1"/>
</dbReference>
<evidence type="ECO:0000256" key="5">
    <source>
        <dbReference type="ARBA" id="ARBA00022989"/>
    </source>
</evidence>
<keyword evidence="6 7" id="KW-0472">Membrane</keyword>
<evidence type="ECO:0000259" key="8">
    <source>
        <dbReference type="Pfam" id="PF02308"/>
    </source>
</evidence>
<dbReference type="Pfam" id="PF02308">
    <property type="entry name" value="MgtC"/>
    <property type="match status" value="1"/>
</dbReference>
<comment type="caution">
    <text evidence="9">The sequence shown here is derived from an EMBL/GenBank/DDBJ whole genome shotgun (WGS) entry which is preliminary data.</text>
</comment>
<evidence type="ECO:0000256" key="7">
    <source>
        <dbReference type="SAM" id="Phobius"/>
    </source>
</evidence>
<evidence type="ECO:0000256" key="2">
    <source>
        <dbReference type="ARBA" id="ARBA00009298"/>
    </source>
</evidence>
<sequence length="155" mass="16831">MIDADIKFELIMVAKILMAAILGCIIGYQRERENKNAGIRTFGAVSAGAALFTAVGMHFSETDDSSRIIANIITGVGFLGAGIIYNKQQSNESSGLTTAANIWAVSAIGVAAALGFYVISVVTTALLYFMLSLNHFSFYRNWQNRIQNDKNPKQD</sequence>
<dbReference type="AlphaFoldDB" id="A0A366B0C2"/>
<evidence type="ECO:0000313" key="9">
    <source>
        <dbReference type="EMBL" id="RBN50559.1"/>
    </source>
</evidence>
<dbReference type="EMBL" id="QNUX01000005">
    <property type="protein sequence ID" value="RBN50559.1"/>
    <property type="molecule type" value="Genomic_DNA"/>
</dbReference>
<keyword evidence="3" id="KW-1003">Cell membrane</keyword>
<feature type="domain" description="MgtC/SapB/SrpB/YhiD N-terminal" evidence="8">
    <location>
        <begin position="16"/>
        <end position="133"/>
    </location>
</feature>
<keyword evidence="5 7" id="KW-1133">Transmembrane helix</keyword>
<feature type="transmembrane region" description="Helical" evidence="7">
    <location>
        <begin position="37"/>
        <end position="56"/>
    </location>
</feature>
<name>A0A366B0C2_9FLAO</name>
<feature type="transmembrane region" description="Helical" evidence="7">
    <location>
        <begin position="98"/>
        <end position="131"/>
    </location>
</feature>
<evidence type="ECO:0000256" key="1">
    <source>
        <dbReference type="ARBA" id="ARBA00004651"/>
    </source>
</evidence>
<protein>
    <submittedName>
        <fullName evidence="9">MgtC/SapB family protein</fullName>
    </submittedName>
</protein>
<feature type="transmembrane region" description="Helical" evidence="7">
    <location>
        <begin position="68"/>
        <end position="86"/>
    </location>
</feature>
<dbReference type="InterPro" id="IPR049177">
    <property type="entry name" value="MgtC_SapB_SrpB_YhiD_N"/>
</dbReference>
<comment type="similarity">
    <text evidence="2">Belongs to the MgtC/SapB family.</text>
</comment>
<dbReference type="InterPro" id="IPR003416">
    <property type="entry name" value="MgtC/SapB/SrpB/YhiD_fam"/>
</dbReference>
<proteinExistence type="inferred from homology"/>
<accession>A0A366B0C2</accession>
<dbReference type="GO" id="GO:0005886">
    <property type="term" value="C:plasma membrane"/>
    <property type="evidence" value="ECO:0007669"/>
    <property type="project" value="UniProtKB-SubCell"/>
</dbReference>
<dbReference type="PRINTS" id="PR01837">
    <property type="entry name" value="MGTCSAPBPROT"/>
</dbReference>
<organism evidence="9 10">
    <name type="scientific">Flavobacterium psychrolimnae</name>
    <dbReference type="NCBI Taxonomy" id="249351"/>
    <lineage>
        <taxon>Bacteria</taxon>
        <taxon>Pseudomonadati</taxon>
        <taxon>Bacteroidota</taxon>
        <taxon>Flavobacteriia</taxon>
        <taxon>Flavobacteriales</taxon>
        <taxon>Flavobacteriaceae</taxon>
        <taxon>Flavobacterium</taxon>
    </lineage>
</organism>
<reference evidence="9 10" key="1">
    <citation type="submission" date="2018-07" db="EMBL/GenBank/DDBJ databases">
        <title>Complete genome sequence of Flavobacterium psychrolimnae LMG 22018.</title>
        <authorList>
            <person name="Kim D.-U."/>
        </authorList>
    </citation>
    <scope>NUCLEOTIDE SEQUENCE [LARGE SCALE GENOMIC DNA]</scope>
    <source>
        <strain evidence="9 10">LMG 22018</strain>
    </source>
</reference>
<evidence type="ECO:0000256" key="6">
    <source>
        <dbReference type="ARBA" id="ARBA00023136"/>
    </source>
</evidence>
<keyword evidence="10" id="KW-1185">Reference proteome</keyword>
<evidence type="ECO:0000256" key="3">
    <source>
        <dbReference type="ARBA" id="ARBA00022475"/>
    </source>
</evidence>
<feature type="transmembrane region" description="Helical" evidence="7">
    <location>
        <begin position="6"/>
        <end position="28"/>
    </location>
</feature>
<evidence type="ECO:0000313" key="10">
    <source>
        <dbReference type="Proteomes" id="UP000253676"/>
    </source>
</evidence>
<dbReference type="PANTHER" id="PTHR33778">
    <property type="entry name" value="PROTEIN MGTC"/>
    <property type="match status" value="1"/>
</dbReference>
<gene>
    <name evidence="9" type="ORF">DR980_06550</name>
</gene>
<evidence type="ECO:0000256" key="4">
    <source>
        <dbReference type="ARBA" id="ARBA00022692"/>
    </source>
</evidence>
<keyword evidence="4 7" id="KW-0812">Transmembrane</keyword>